<sequence>MLTYLSASNIYPVSQPPINNGVLAVDDAGYVKGLYSAQQAATLKLNIDQHFDGALLPGFVNTHCHLELSHLHRQIPMHTGLFGFVSQVMKNRNTEAPAILKAMADADAEMYQNGIVAVGDISNQAISATIKHNSKLYYHTFVEAMGFNPAQVETIMSKAIETQQSFKPLKASIVPHAPYSVSNPLFAAISALADDQANLISMHNQETPAEDAFFMNKSGAFLDLYKMLGLNLDAFQPTGKSSLQTTLPKLPKTKTLLVHNTQTTKADVDFAIAHHPDLYWCLCPNANLYIENTLPDVSTLAAAKLKITLGTDSLASNNQLSILDEMLVFQKHKNVPFQDLLGWATINGAEYLGMEETFGSFDVGKKPGVLLLEGMNNEQLSEQSRIKRLF</sequence>
<reference evidence="3" key="2">
    <citation type="submission" date="2020-09" db="EMBL/GenBank/DDBJ databases">
        <authorList>
            <person name="Sun Q."/>
            <person name="Zhou Y."/>
        </authorList>
    </citation>
    <scope>NUCLEOTIDE SEQUENCE</scope>
    <source>
        <strain evidence="3">CGMCC 1.15343</strain>
    </source>
</reference>
<organism evidence="3 4">
    <name type="scientific">Pedobacter quisquiliarum</name>
    <dbReference type="NCBI Taxonomy" id="1834438"/>
    <lineage>
        <taxon>Bacteria</taxon>
        <taxon>Pseudomonadati</taxon>
        <taxon>Bacteroidota</taxon>
        <taxon>Sphingobacteriia</taxon>
        <taxon>Sphingobacteriales</taxon>
        <taxon>Sphingobacteriaceae</taxon>
        <taxon>Pedobacter</taxon>
    </lineage>
</organism>
<dbReference type="InterPro" id="IPR032466">
    <property type="entry name" value="Metal_Hydrolase"/>
</dbReference>
<dbReference type="SUPFAM" id="SSF51556">
    <property type="entry name" value="Metallo-dependent hydrolases"/>
    <property type="match status" value="1"/>
</dbReference>
<keyword evidence="1" id="KW-0378">Hydrolase</keyword>
<gene>
    <name evidence="3" type="primary">trzA</name>
    <name evidence="3" type="ORF">GCM10011387_18720</name>
</gene>
<reference evidence="3" key="1">
    <citation type="journal article" date="2014" name="Int. J. Syst. Evol. Microbiol.">
        <title>Complete genome sequence of Corynebacterium casei LMG S-19264T (=DSM 44701T), isolated from a smear-ripened cheese.</title>
        <authorList>
            <consortium name="US DOE Joint Genome Institute (JGI-PGF)"/>
            <person name="Walter F."/>
            <person name="Albersmeier A."/>
            <person name="Kalinowski J."/>
            <person name="Ruckert C."/>
        </authorList>
    </citation>
    <scope>NUCLEOTIDE SEQUENCE</scope>
    <source>
        <strain evidence="3">CGMCC 1.15343</strain>
    </source>
</reference>
<evidence type="ECO:0000259" key="2">
    <source>
        <dbReference type="Pfam" id="PF01979"/>
    </source>
</evidence>
<dbReference type="InterPro" id="IPR011059">
    <property type="entry name" value="Metal-dep_hydrolase_composite"/>
</dbReference>
<protein>
    <submittedName>
        <fullName evidence="3">Chlorohydrolase</fullName>
    </submittedName>
</protein>
<dbReference type="InterPro" id="IPR006680">
    <property type="entry name" value="Amidohydro-rel"/>
</dbReference>
<evidence type="ECO:0000313" key="4">
    <source>
        <dbReference type="Proteomes" id="UP000651668"/>
    </source>
</evidence>
<evidence type="ECO:0000313" key="3">
    <source>
        <dbReference type="EMBL" id="GGC65319.1"/>
    </source>
</evidence>
<accession>A0A916XEU7</accession>
<dbReference type="PANTHER" id="PTHR43794">
    <property type="entry name" value="AMINOHYDROLASE SSNA-RELATED"/>
    <property type="match status" value="1"/>
</dbReference>
<dbReference type="AlphaFoldDB" id="A0A916XEU7"/>
<dbReference type="PANTHER" id="PTHR43794:SF11">
    <property type="entry name" value="AMIDOHYDROLASE-RELATED DOMAIN-CONTAINING PROTEIN"/>
    <property type="match status" value="1"/>
</dbReference>
<dbReference type="GO" id="GO:0016810">
    <property type="term" value="F:hydrolase activity, acting on carbon-nitrogen (but not peptide) bonds"/>
    <property type="evidence" value="ECO:0007669"/>
    <property type="project" value="InterPro"/>
</dbReference>
<dbReference type="RefSeq" id="WP_188626619.1">
    <property type="nucleotide sequence ID" value="NZ_BMIL01000005.1"/>
</dbReference>
<dbReference type="Proteomes" id="UP000651668">
    <property type="component" value="Unassembled WGS sequence"/>
</dbReference>
<dbReference type="InterPro" id="IPR050287">
    <property type="entry name" value="MTA/SAH_deaminase"/>
</dbReference>
<dbReference type="Gene3D" id="3.20.20.140">
    <property type="entry name" value="Metal-dependent hydrolases"/>
    <property type="match status" value="1"/>
</dbReference>
<evidence type="ECO:0000256" key="1">
    <source>
        <dbReference type="ARBA" id="ARBA00022801"/>
    </source>
</evidence>
<dbReference type="SUPFAM" id="SSF51338">
    <property type="entry name" value="Composite domain of metallo-dependent hydrolases"/>
    <property type="match status" value="1"/>
</dbReference>
<dbReference type="Pfam" id="PF01979">
    <property type="entry name" value="Amidohydro_1"/>
    <property type="match status" value="1"/>
</dbReference>
<dbReference type="Gene3D" id="2.30.40.10">
    <property type="entry name" value="Urease, subunit C, domain 1"/>
    <property type="match status" value="1"/>
</dbReference>
<feature type="domain" description="Amidohydrolase-related" evidence="2">
    <location>
        <begin position="55"/>
        <end position="373"/>
    </location>
</feature>
<proteinExistence type="predicted"/>
<dbReference type="EMBL" id="BMIL01000005">
    <property type="protein sequence ID" value="GGC65319.1"/>
    <property type="molecule type" value="Genomic_DNA"/>
</dbReference>
<keyword evidence="4" id="KW-1185">Reference proteome</keyword>
<name>A0A916XEU7_9SPHI</name>
<comment type="caution">
    <text evidence="3">The sequence shown here is derived from an EMBL/GenBank/DDBJ whole genome shotgun (WGS) entry which is preliminary data.</text>
</comment>